<dbReference type="GO" id="GO:0020037">
    <property type="term" value="F:heme binding"/>
    <property type="evidence" value="ECO:0007669"/>
    <property type="project" value="InterPro"/>
</dbReference>
<dbReference type="RefSeq" id="XP_007871166.1">
    <property type="nucleotide sequence ID" value="XM_007872975.1"/>
</dbReference>
<dbReference type="InterPro" id="IPR001128">
    <property type="entry name" value="Cyt_P450"/>
</dbReference>
<comment type="similarity">
    <text evidence="3">Belongs to the cytochrome P450 family.</text>
</comment>
<dbReference type="PANTHER" id="PTHR46300">
    <property type="entry name" value="P450, PUTATIVE (EUROFUNG)-RELATED-RELATED"/>
    <property type="match status" value="1"/>
</dbReference>
<dbReference type="GO" id="GO:0016705">
    <property type="term" value="F:oxidoreductase activity, acting on paired donors, with incorporation or reduction of molecular oxygen"/>
    <property type="evidence" value="ECO:0007669"/>
    <property type="project" value="InterPro"/>
</dbReference>
<name>S7PSR2_GLOTA</name>
<evidence type="ECO:0000256" key="9">
    <source>
        <dbReference type="PIRSR" id="PIRSR602401-1"/>
    </source>
</evidence>
<organism evidence="10 11">
    <name type="scientific">Gloeophyllum trabeum (strain ATCC 11539 / FP-39264 / Madison 617)</name>
    <name type="common">Brown rot fungus</name>
    <dbReference type="NCBI Taxonomy" id="670483"/>
    <lineage>
        <taxon>Eukaryota</taxon>
        <taxon>Fungi</taxon>
        <taxon>Dikarya</taxon>
        <taxon>Basidiomycota</taxon>
        <taxon>Agaricomycotina</taxon>
        <taxon>Agaricomycetes</taxon>
        <taxon>Gloeophyllales</taxon>
        <taxon>Gloeophyllaceae</taxon>
        <taxon>Gloeophyllum</taxon>
    </lineage>
</organism>
<evidence type="ECO:0000313" key="11">
    <source>
        <dbReference type="Proteomes" id="UP000030669"/>
    </source>
</evidence>
<dbReference type="CDD" id="cd11065">
    <property type="entry name" value="CYP64-like"/>
    <property type="match status" value="1"/>
</dbReference>
<dbReference type="GO" id="GO:0005506">
    <property type="term" value="F:iron ion binding"/>
    <property type="evidence" value="ECO:0007669"/>
    <property type="project" value="InterPro"/>
</dbReference>
<dbReference type="HOGENOM" id="CLU_001570_2_3_1"/>
<protein>
    <submittedName>
        <fullName evidence="10">Cytochrome P450</fullName>
    </submittedName>
</protein>
<evidence type="ECO:0000256" key="3">
    <source>
        <dbReference type="ARBA" id="ARBA00010617"/>
    </source>
</evidence>
<dbReference type="OrthoDB" id="2789670at2759"/>
<dbReference type="InterPro" id="IPR050364">
    <property type="entry name" value="Cytochrome_P450_fung"/>
</dbReference>
<dbReference type="KEGG" id="gtr:GLOTRDRAFT_50598"/>
<evidence type="ECO:0000256" key="7">
    <source>
        <dbReference type="ARBA" id="ARBA00023004"/>
    </source>
</evidence>
<accession>S7PSR2</accession>
<feature type="binding site" description="axial binding residue" evidence="9">
    <location>
        <position position="444"/>
    </location>
    <ligand>
        <name>heme</name>
        <dbReference type="ChEBI" id="CHEBI:30413"/>
    </ligand>
    <ligandPart>
        <name>Fe</name>
        <dbReference type="ChEBI" id="CHEBI:18248"/>
    </ligandPart>
</feature>
<dbReference type="GO" id="GO:0004497">
    <property type="term" value="F:monooxygenase activity"/>
    <property type="evidence" value="ECO:0007669"/>
    <property type="project" value="UniProtKB-KW"/>
</dbReference>
<dbReference type="Gene3D" id="1.10.630.10">
    <property type="entry name" value="Cytochrome P450"/>
    <property type="match status" value="1"/>
</dbReference>
<keyword evidence="7 9" id="KW-0408">Iron</keyword>
<sequence>MSIPLTLNFVAICIGIYILKSYISKRASNPSSLPYPPGPKPKPIVGSLLDLPKEESWKTYASWGKEYGDLIHFTVLGKHFIVLNSSRVATDLLERRAHKYSDKPVTPTLSMSDWLWAFSNMPYGEKWRRYRREFHQQFRAEKNRNYRPIMSQRARQLLRNLAGNPEQFVSYLRHYAAAVIMSIAYDYDVASQDDRFVYIAEAAVNMLGHCTFPGATIVNTLPFLRHLPGWLPGMGVKRYTEECRKLTLEMRHAPLELVRKRMASGVPSDCVAANLIDRFSARGGTLEENEETITDVAAMAYAAGADTTVSALTTAFLAMTLYPEARMKAQAEIDKVIGTSRLPGFEDKDSLPYLEAFIREVFRWRPVAPLSIPHVVMEDDVYEGYFIPKGTIVNTNLWAMQQEESMFGDEPEKFKPERFLNPDGSLNDRFPDATFGLGRRHASCAGRHTGFDTVWVGIAHVLAAFDVSKAKDEAGNEIDVVEKYVDALVSHPLPFACSIMPRSRHAETLINELLPLAAADEVKI</sequence>
<evidence type="ECO:0000313" key="10">
    <source>
        <dbReference type="EMBL" id="EPQ50453.1"/>
    </source>
</evidence>
<reference evidence="10 11" key="1">
    <citation type="journal article" date="2012" name="Science">
        <title>The Paleozoic origin of enzymatic lignin decomposition reconstructed from 31 fungal genomes.</title>
        <authorList>
            <person name="Floudas D."/>
            <person name="Binder M."/>
            <person name="Riley R."/>
            <person name="Barry K."/>
            <person name="Blanchette R.A."/>
            <person name="Henrissat B."/>
            <person name="Martinez A.T."/>
            <person name="Otillar R."/>
            <person name="Spatafora J.W."/>
            <person name="Yadav J.S."/>
            <person name="Aerts A."/>
            <person name="Benoit I."/>
            <person name="Boyd A."/>
            <person name="Carlson A."/>
            <person name="Copeland A."/>
            <person name="Coutinho P.M."/>
            <person name="de Vries R.P."/>
            <person name="Ferreira P."/>
            <person name="Findley K."/>
            <person name="Foster B."/>
            <person name="Gaskell J."/>
            <person name="Glotzer D."/>
            <person name="Gorecki P."/>
            <person name="Heitman J."/>
            <person name="Hesse C."/>
            <person name="Hori C."/>
            <person name="Igarashi K."/>
            <person name="Jurgens J.A."/>
            <person name="Kallen N."/>
            <person name="Kersten P."/>
            <person name="Kohler A."/>
            <person name="Kuees U."/>
            <person name="Kumar T.K.A."/>
            <person name="Kuo A."/>
            <person name="LaButti K."/>
            <person name="Larrondo L.F."/>
            <person name="Lindquist E."/>
            <person name="Ling A."/>
            <person name="Lombard V."/>
            <person name="Lucas S."/>
            <person name="Lundell T."/>
            <person name="Martin R."/>
            <person name="McLaughlin D.J."/>
            <person name="Morgenstern I."/>
            <person name="Morin E."/>
            <person name="Murat C."/>
            <person name="Nagy L.G."/>
            <person name="Nolan M."/>
            <person name="Ohm R.A."/>
            <person name="Patyshakuliyeva A."/>
            <person name="Rokas A."/>
            <person name="Ruiz-Duenas F.J."/>
            <person name="Sabat G."/>
            <person name="Salamov A."/>
            <person name="Samejima M."/>
            <person name="Schmutz J."/>
            <person name="Slot J.C."/>
            <person name="St John F."/>
            <person name="Stenlid J."/>
            <person name="Sun H."/>
            <person name="Sun S."/>
            <person name="Syed K."/>
            <person name="Tsang A."/>
            <person name="Wiebenga A."/>
            <person name="Young D."/>
            <person name="Pisabarro A."/>
            <person name="Eastwood D.C."/>
            <person name="Martin F."/>
            <person name="Cullen D."/>
            <person name="Grigoriev I.V."/>
            <person name="Hibbett D.S."/>
        </authorList>
    </citation>
    <scope>NUCLEOTIDE SEQUENCE [LARGE SCALE GENOMIC DNA]</scope>
    <source>
        <strain evidence="10 11">ATCC 11539</strain>
    </source>
</reference>
<evidence type="ECO:0000256" key="1">
    <source>
        <dbReference type="ARBA" id="ARBA00001971"/>
    </source>
</evidence>
<evidence type="ECO:0000256" key="2">
    <source>
        <dbReference type="ARBA" id="ARBA00005179"/>
    </source>
</evidence>
<dbReference type="InterPro" id="IPR002401">
    <property type="entry name" value="Cyt_P450_E_grp-I"/>
</dbReference>
<dbReference type="AlphaFoldDB" id="S7PSR2"/>
<dbReference type="SUPFAM" id="SSF48264">
    <property type="entry name" value="Cytochrome P450"/>
    <property type="match status" value="1"/>
</dbReference>
<dbReference type="Pfam" id="PF00067">
    <property type="entry name" value="p450"/>
    <property type="match status" value="1"/>
</dbReference>
<evidence type="ECO:0000256" key="5">
    <source>
        <dbReference type="ARBA" id="ARBA00022723"/>
    </source>
</evidence>
<evidence type="ECO:0000256" key="6">
    <source>
        <dbReference type="ARBA" id="ARBA00023002"/>
    </source>
</evidence>
<evidence type="ECO:0000256" key="4">
    <source>
        <dbReference type="ARBA" id="ARBA00022617"/>
    </source>
</evidence>
<dbReference type="PANTHER" id="PTHR46300:SF7">
    <property type="entry name" value="P450, PUTATIVE (EUROFUNG)-RELATED"/>
    <property type="match status" value="1"/>
</dbReference>
<proteinExistence type="inferred from homology"/>
<dbReference type="PRINTS" id="PR00463">
    <property type="entry name" value="EP450I"/>
</dbReference>
<dbReference type="eggNOG" id="KOG0156">
    <property type="taxonomic scope" value="Eukaryota"/>
</dbReference>
<dbReference type="OMA" id="FMGSNYE"/>
<keyword evidence="6" id="KW-0560">Oxidoreductase</keyword>
<dbReference type="STRING" id="670483.S7PSR2"/>
<keyword evidence="5 9" id="KW-0479">Metal-binding</keyword>
<comment type="pathway">
    <text evidence="2">Secondary metabolite biosynthesis.</text>
</comment>
<evidence type="ECO:0000256" key="8">
    <source>
        <dbReference type="ARBA" id="ARBA00023033"/>
    </source>
</evidence>
<keyword evidence="11" id="KW-1185">Reference proteome</keyword>
<dbReference type="Proteomes" id="UP000030669">
    <property type="component" value="Unassembled WGS sequence"/>
</dbReference>
<dbReference type="EMBL" id="KB469316">
    <property type="protein sequence ID" value="EPQ50453.1"/>
    <property type="molecule type" value="Genomic_DNA"/>
</dbReference>
<keyword evidence="8" id="KW-0503">Monooxygenase</keyword>
<comment type="cofactor">
    <cofactor evidence="1 9">
        <name>heme</name>
        <dbReference type="ChEBI" id="CHEBI:30413"/>
    </cofactor>
</comment>
<gene>
    <name evidence="10" type="ORF">GLOTRDRAFT_50598</name>
</gene>
<keyword evidence="4 9" id="KW-0349">Heme</keyword>
<dbReference type="GeneID" id="19306747"/>
<dbReference type="InterPro" id="IPR036396">
    <property type="entry name" value="Cyt_P450_sf"/>
</dbReference>